<evidence type="ECO:0008006" key="3">
    <source>
        <dbReference type="Google" id="ProtNLM"/>
    </source>
</evidence>
<comment type="caution">
    <text evidence="1">The sequence shown here is derived from an EMBL/GenBank/DDBJ whole genome shotgun (WGS) entry which is preliminary data.</text>
</comment>
<accession>A0AAV3XAE3</accession>
<proteinExistence type="predicted"/>
<organism evidence="1 2">
    <name type="scientific">Microseira wollei NIES-4236</name>
    <dbReference type="NCBI Taxonomy" id="2530354"/>
    <lineage>
        <taxon>Bacteria</taxon>
        <taxon>Bacillati</taxon>
        <taxon>Cyanobacteriota</taxon>
        <taxon>Cyanophyceae</taxon>
        <taxon>Oscillatoriophycideae</taxon>
        <taxon>Aerosakkonematales</taxon>
        <taxon>Aerosakkonemataceae</taxon>
        <taxon>Microseira</taxon>
    </lineage>
</organism>
<dbReference type="EMBL" id="BLAY01000075">
    <property type="protein sequence ID" value="GET39827.1"/>
    <property type="molecule type" value="Genomic_DNA"/>
</dbReference>
<sequence>MPLESKVIKMQEFLQVNPLTLHSLPLTEQHNLLNSPAIYFALEQAGEIIYIGWAKKLADWQVPGIL</sequence>
<keyword evidence="2" id="KW-1185">Reference proteome</keyword>
<reference evidence="1" key="1">
    <citation type="submission" date="2019-10" db="EMBL/GenBank/DDBJ databases">
        <title>Draft genome sequece of Microseira wollei NIES-4236.</title>
        <authorList>
            <person name="Yamaguchi H."/>
            <person name="Suzuki S."/>
            <person name="Kawachi M."/>
        </authorList>
    </citation>
    <scope>NUCLEOTIDE SEQUENCE</scope>
    <source>
        <strain evidence="1">NIES-4236</strain>
    </source>
</reference>
<evidence type="ECO:0000313" key="1">
    <source>
        <dbReference type="EMBL" id="GET39827.1"/>
    </source>
</evidence>
<evidence type="ECO:0000313" key="2">
    <source>
        <dbReference type="Proteomes" id="UP001050975"/>
    </source>
</evidence>
<protein>
    <recommendedName>
        <fullName evidence="3">GIY-YIG domain-containing protein</fullName>
    </recommendedName>
</protein>
<dbReference type="Proteomes" id="UP001050975">
    <property type="component" value="Unassembled WGS sequence"/>
</dbReference>
<dbReference type="AlphaFoldDB" id="A0AAV3XAE3"/>
<gene>
    <name evidence="1" type="ORF">MiSe_45990</name>
</gene>
<name>A0AAV3XAE3_9CYAN</name>